<evidence type="ECO:0000313" key="1">
    <source>
        <dbReference type="EMBL" id="AFD27324.1"/>
    </source>
</evidence>
<dbReference type="Proteomes" id="UP000007575">
    <property type="component" value="Plasmid P2"/>
</dbReference>
<sequence>MYSDHFFNTYPESTLQRSTEERTRLYVSSFPDFIWSCRLH</sequence>
<geneLocation type="plasmid" evidence="1 2">
    <name>P2</name>
</geneLocation>
<keyword evidence="2" id="KW-1185">Reference proteome</keyword>
<keyword evidence="1" id="KW-0614">Plasmid</keyword>
<dbReference type="AlphaFoldDB" id="H8H1C7"/>
<dbReference type="EMBL" id="CP002193">
    <property type="protein sequence ID" value="AFD27324.1"/>
    <property type="molecule type" value="Genomic_DNA"/>
</dbReference>
<name>H8H1C7_DEIGI</name>
<gene>
    <name evidence="1" type="ordered locus">DGo_PB0055</name>
</gene>
<evidence type="ECO:0000313" key="2">
    <source>
        <dbReference type="Proteomes" id="UP000007575"/>
    </source>
</evidence>
<organism evidence="1 2">
    <name type="scientific">Deinococcus gobiensis (strain DSM 21396 / JCM 16679 / CGMCC 1.7299 / I-0)</name>
    <dbReference type="NCBI Taxonomy" id="745776"/>
    <lineage>
        <taxon>Bacteria</taxon>
        <taxon>Thermotogati</taxon>
        <taxon>Deinococcota</taxon>
        <taxon>Deinococci</taxon>
        <taxon>Deinococcales</taxon>
        <taxon>Deinococcaceae</taxon>
        <taxon>Deinococcus</taxon>
    </lineage>
</organism>
<reference evidence="1 2" key="1">
    <citation type="journal article" date="2012" name="PLoS ONE">
        <title>Genome sequence and transcriptome analysis of the radioresistant bacterium Deinococcus gobiensis: insights into the extreme environmental adaptations.</title>
        <authorList>
            <person name="Yuan M."/>
            <person name="Chen M."/>
            <person name="Zhang W."/>
            <person name="Lu W."/>
            <person name="Wang J."/>
            <person name="Yang M."/>
            <person name="Zhao P."/>
            <person name="Tang R."/>
            <person name="Li X."/>
            <person name="Hao Y."/>
            <person name="Zhou Z."/>
            <person name="Zhan Y."/>
            <person name="Yu H."/>
            <person name="Teng C."/>
            <person name="Yan Y."/>
            <person name="Ping S."/>
            <person name="Wang Y."/>
            <person name="Lin M."/>
        </authorList>
    </citation>
    <scope>NUCLEOTIDE SEQUENCE [LARGE SCALE GENOMIC DNA]</scope>
    <source>
        <strain evidence="2">DSM 21396 / JCM 16679 / CGMCC 1.7299 / I-0</strain>
        <plasmid evidence="1">P2</plasmid>
    </source>
</reference>
<proteinExistence type="predicted"/>
<dbReference type="KEGG" id="dgo:DGo_PB0055"/>
<accession>H8H1C7</accession>
<protein>
    <submittedName>
        <fullName evidence="1">Uncharacterized protein</fullName>
    </submittedName>
</protein>
<dbReference type="HOGENOM" id="CLU_3288392_0_0_0"/>